<protein>
    <submittedName>
        <fullName evidence="1">Uncharacterized protein</fullName>
    </submittedName>
</protein>
<dbReference type="AlphaFoldDB" id="A0AA36B1Y0"/>
<accession>A0AA36B1Y0</accession>
<dbReference type="EMBL" id="OX597821">
    <property type="protein sequence ID" value="CAI9726466.1"/>
    <property type="molecule type" value="Genomic_DNA"/>
</dbReference>
<dbReference type="Proteomes" id="UP001162480">
    <property type="component" value="Chromosome 8"/>
</dbReference>
<proteinExistence type="predicted"/>
<evidence type="ECO:0000313" key="2">
    <source>
        <dbReference type="Proteomes" id="UP001162480"/>
    </source>
</evidence>
<keyword evidence="2" id="KW-1185">Reference proteome</keyword>
<gene>
    <name evidence="1" type="ORF">OCTVUL_1B006643</name>
</gene>
<sequence length="204" mass="23105">MVPLKSKDSCFLFKDHEVIMKRWAEHFPDLFYNPSVIDENVISNMPQKDIIHEMIEHPTIGEIKKTIKELNTGKVPGLDGIPVEILLYGSNRLAVEIQHLISDIWLGAPVPHHWADAILISLFKGKGFKSECGNYRDAADFITHTESNMQLIMNGSFSAVSIKFDIISLEKRKPSRTSAAGNVMTPNAISKTLYQCRYALLFRF</sequence>
<name>A0AA36B1Y0_OCTVU</name>
<organism evidence="1 2">
    <name type="scientific">Octopus vulgaris</name>
    <name type="common">Common octopus</name>
    <dbReference type="NCBI Taxonomy" id="6645"/>
    <lineage>
        <taxon>Eukaryota</taxon>
        <taxon>Metazoa</taxon>
        <taxon>Spiralia</taxon>
        <taxon>Lophotrochozoa</taxon>
        <taxon>Mollusca</taxon>
        <taxon>Cephalopoda</taxon>
        <taxon>Coleoidea</taxon>
        <taxon>Octopodiformes</taxon>
        <taxon>Octopoda</taxon>
        <taxon>Incirrata</taxon>
        <taxon>Octopodidae</taxon>
        <taxon>Octopus</taxon>
    </lineage>
</organism>
<reference evidence="1" key="1">
    <citation type="submission" date="2023-08" db="EMBL/GenBank/DDBJ databases">
        <authorList>
            <person name="Alioto T."/>
            <person name="Alioto T."/>
            <person name="Gomez Garrido J."/>
        </authorList>
    </citation>
    <scope>NUCLEOTIDE SEQUENCE</scope>
</reference>
<evidence type="ECO:0000313" key="1">
    <source>
        <dbReference type="EMBL" id="CAI9726466.1"/>
    </source>
</evidence>